<dbReference type="InterPro" id="IPR029401">
    <property type="entry name" value="Nudix_N"/>
</dbReference>
<feature type="domain" description="Nudix hydrolase" evidence="3">
    <location>
        <begin position="39"/>
        <end position="164"/>
    </location>
</feature>
<evidence type="ECO:0000259" key="3">
    <source>
        <dbReference type="PROSITE" id="PS51462"/>
    </source>
</evidence>
<keyword evidence="5" id="KW-1185">Reference proteome</keyword>
<gene>
    <name evidence="4" type="ORF">D3874_01150</name>
</gene>
<evidence type="ECO:0000313" key="5">
    <source>
        <dbReference type="Proteomes" id="UP000284605"/>
    </source>
</evidence>
<dbReference type="CDD" id="cd04511">
    <property type="entry name" value="NUDIX_Hydrolase"/>
    <property type="match status" value="1"/>
</dbReference>
<evidence type="ECO:0000256" key="2">
    <source>
        <dbReference type="ARBA" id="ARBA00022801"/>
    </source>
</evidence>
<dbReference type="PROSITE" id="PS00893">
    <property type="entry name" value="NUDIX_BOX"/>
    <property type="match status" value="1"/>
</dbReference>
<dbReference type="Pfam" id="PF00293">
    <property type="entry name" value="NUDIX"/>
    <property type="match status" value="1"/>
</dbReference>
<name>A0A418WTC7_9PROT</name>
<accession>A0A418WTC7</accession>
<dbReference type="InterPro" id="IPR020084">
    <property type="entry name" value="NUDIX_hydrolase_CS"/>
</dbReference>
<organism evidence="4 5">
    <name type="scientific">Oleomonas cavernae</name>
    <dbReference type="NCBI Taxonomy" id="2320859"/>
    <lineage>
        <taxon>Bacteria</taxon>
        <taxon>Pseudomonadati</taxon>
        <taxon>Pseudomonadota</taxon>
        <taxon>Alphaproteobacteria</taxon>
        <taxon>Acetobacterales</taxon>
        <taxon>Acetobacteraceae</taxon>
        <taxon>Oleomonas</taxon>
    </lineage>
</organism>
<dbReference type="EMBL" id="QYUK01000008">
    <property type="protein sequence ID" value="RJF94475.1"/>
    <property type="molecule type" value="Genomic_DNA"/>
</dbReference>
<protein>
    <submittedName>
        <fullName evidence="4">NUDIX domain-containing protein</fullName>
    </submittedName>
</protein>
<dbReference type="RefSeq" id="WP_119775568.1">
    <property type="nucleotide sequence ID" value="NZ_QYUK01000008.1"/>
</dbReference>
<evidence type="ECO:0000313" key="4">
    <source>
        <dbReference type="EMBL" id="RJF94475.1"/>
    </source>
</evidence>
<dbReference type="PANTHER" id="PTHR43222">
    <property type="entry name" value="NUDIX HYDROLASE 23"/>
    <property type="match status" value="1"/>
</dbReference>
<sequence>MIPPDPGKGPSHDFHLTVPDGDDHERLVCRTCGFVNYVNPKIVVGSVVTHQGRFLLARRAIDPRLGFWTLPAGFMEVGETVADGARREAREEANAEIVIDALLAVYSIPRISQVQLMHRATLARPDFSPGAESLEVRLFAWDEIPWGEIAFPSVVWALNHWRQVEGQAVFVPFTNPPGETGDRPLAP</sequence>
<comment type="cofactor">
    <cofactor evidence="1">
        <name>Mg(2+)</name>
        <dbReference type="ChEBI" id="CHEBI:18420"/>
    </cofactor>
</comment>
<dbReference type="PROSITE" id="PS51462">
    <property type="entry name" value="NUDIX"/>
    <property type="match status" value="1"/>
</dbReference>
<dbReference type="GO" id="GO:0016787">
    <property type="term" value="F:hydrolase activity"/>
    <property type="evidence" value="ECO:0007669"/>
    <property type="project" value="UniProtKB-KW"/>
</dbReference>
<dbReference type="SUPFAM" id="SSF55811">
    <property type="entry name" value="Nudix"/>
    <property type="match status" value="1"/>
</dbReference>
<dbReference type="InterPro" id="IPR000086">
    <property type="entry name" value="NUDIX_hydrolase_dom"/>
</dbReference>
<keyword evidence="2" id="KW-0378">Hydrolase</keyword>
<dbReference type="PANTHER" id="PTHR43222:SF2">
    <property type="entry name" value="NUDIX HYDROLASE 23, CHLOROPLASTIC"/>
    <property type="match status" value="1"/>
</dbReference>
<comment type="caution">
    <text evidence="4">The sequence shown here is derived from an EMBL/GenBank/DDBJ whole genome shotgun (WGS) entry which is preliminary data.</text>
</comment>
<dbReference type="OrthoDB" id="9761969at2"/>
<evidence type="ECO:0000256" key="1">
    <source>
        <dbReference type="ARBA" id="ARBA00001946"/>
    </source>
</evidence>
<dbReference type="Gene3D" id="3.90.79.10">
    <property type="entry name" value="Nucleoside Triphosphate Pyrophosphohydrolase"/>
    <property type="match status" value="1"/>
</dbReference>
<dbReference type="Proteomes" id="UP000284605">
    <property type="component" value="Unassembled WGS sequence"/>
</dbReference>
<reference evidence="4 5" key="1">
    <citation type="submission" date="2018-09" db="EMBL/GenBank/DDBJ databases">
        <authorList>
            <person name="Zhu H."/>
        </authorList>
    </citation>
    <scope>NUCLEOTIDE SEQUENCE [LARGE SCALE GENOMIC DNA]</scope>
    <source>
        <strain evidence="4 5">K1W22B-8</strain>
    </source>
</reference>
<proteinExistence type="predicted"/>
<dbReference type="Pfam" id="PF14803">
    <property type="entry name" value="Zn_ribbon_Nudix"/>
    <property type="match status" value="1"/>
</dbReference>
<dbReference type="AlphaFoldDB" id="A0A418WTC7"/>
<dbReference type="Gene3D" id="2.20.70.10">
    <property type="match status" value="1"/>
</dbReference>
<dbReference type="InterPro" id="IPR015797">
    <property type="entry name" value="NUDIX_hydrolase-like_dom_sf"/>
</dbReference>